<reference evidence="2 3" key="1">
    <citation type="journal article" date="2019" name="Sci. Rep.">
        <title>Comparative genomics of chytrid fungi reveal insights into the obligate biotrophic and pathogenic lifestyle of Synchytrium endobioticum.</title>
        <authorList>
            <person name="van de Vossenberg B.T.L.H."/>
            <person name="Warris S."/>
            <person name="Nguyen H.D.T."/>
            <person name="van Gent-Pelzer M.P.E."/>
            <person name="Joly D.L."/>
            <person name="van de Geest H.C."/>
            <person name="Bonants P.J.M."/>
            <person name="Smith D.S."/>
            <person name="Levesque C.A."/>
            <person name="van der Lee T.A.J."/>
        </authorList>
    </citation>
    <scope>NUCLEOTIDE SEQUENCE [LARGE SCALE GENOMIC DNA]</scope>
    <source>
        <strain evidence="2 3">LEV6574</strain>
    </source>
</reference>
<name>A0A507CIN4_9FUNG</name>
<evidence type="ECO:0000313" key="3">
    <source>
        <dbReference type="Proteomes" id="UP000320475"/>
    </source>
</evidence>
<dbReference type="CDD" id="cd09272">
    <property type="entry name" value="RNase_HI_RT_Ty1"/>
    <property type="match status" value="1"/>
</dbReference>
<dbReference type="SUPFAM" id="SSF56672">
    <property type="entry name" value="DNA/RNA polymerases"/>
    <property type="match status" value="1"/>
</dbReference>
<keyword evidence="2" id="KW-0239">DNA-directed DNA polymerase</keyword>
<dbReference type="Proteomes" id="UP000320475">
    <property type="component" value="Unassembled WGS sequence"/>
</dbReference>
<dbReference type="InterPro" id="IPR013103">
    <property type="entry name" value="RVT_2"/>
</dbReference>
<dbReference type="InterPro" id="IPR043502">
    <property type="entry name" value="DNA/RNA_pol_sf"/>
</dbReference>
<evidence type="ECO:0000259" key="1">
    <source>
        <dbReference type="Pfam" id="PF07727"/>
    </source>
</evidence>
<sequence>MPVLWAFLNGELEQEVYVKQPTGYQDGTHRVCRLKKSLYGLEQAPRVWHQHLLEWMTENNFESSPAEPCLYTGIAQDKQCIYILVHVDDFLLTSPKQETVELVERQLEGTFKLKKGGVLKWYLNIQFIATNHNTILLSQEGYVADILDTFNMRTCNPTKYPMAAGFDTHAESPPCDKIRYQKALGMLLYLARCTRPDIMTAVTILAKYSMSPSEYHWKGILNLLRYLKGTSAKVLELGGTTLSGYADSDWATDKDDRKPRSGIVIKMGAGSIIWNSKKQATIAVSSSEAECYAIGDATKEILRIQNLLKGIHYPIELPTLLYEDNRRFEMYQGHFPASLSFSSLQQATSCCVLIEKLTLPFSTCLIVWWLAAAISRPSTYRMM</sequence>
<dbReference type="GO" id="GO:0003887">
    <property type="term" value="F:DNA-directed DNA polymerase activity"/>
    <property type="evidence" value="ECO:0007669"/>
    <property type="project" value="UniProtKB-KW"/>
</dbReference>
<feature type="domain" description="Reverse transcriptase Ty1/copia-type" evidence="1">
    <location>
        <begin position="3"/>
        <end position="163"/>
    </location>
</feature>
<dbReference type="VEuPathDB" id="FungiDB:SeMB42_g02421"/>
<proteinExistence type="predicted"/>
<evidence type="ECO:0000313" key="2">
    <source>
        <dbReference type="EMBL" id="TPX39441.1"/>
    </source>
</evidence>
<dbReference type="EMBL" id="QEAM01000481">
    <property type="protein sequence ID" value="TPX39441.1"/>
    <property type="molecule type" value="Genomic_DNA"/>
</dbReference>
<keyword evidence="2" id="KW-0548">Nucleotidyltransferase</keyword>
<dbReference type="AlphaFoldDB" id="A0A507CIN4"/>
<dbReference type="PANTHER" id="PTHR11439">
    <property type="entry name" value="GAG-POL-RELATED RETROTRANSPOSON"/>
    <property type="match status" value="1"/>
</dbReference>
<dbReference type="OrthoDB" id="2163007at2759"/>
<dbReference type="PANTHER" id="PTHR11439:SF463">
    <property type="entry name" value="REVERSE TRANSCRIPTASE TY1_COPIA-TYPE DOMAIN-CONTAINING PROTEIN"/>
    <property type="match status" value="1"/>
</dbReference>
<keyword evidence="2" id="KW-0808">Transferase</keyword>
<organism evidence="2 3">
    <name type="scientific">Synchytrium endobioticum</name>
    <dbReference type="NCBI Taxonomy" id="286115"/>
    <lineage>
        <taxon>Eukaryota</taxon>
        <taxon>Fungi</taxon>
        <taxon>Fungi incertae sedis</taxon>
        <taxon>Chytridiomycota</taxon>
        <taxon>Chytridiomycota incertae sedis</taxon>
        <taxon>Chytridiomycetes</taxon>
        <taxon>Synchytriales</taxon>
        <taxon>Synchytriaceae</taxon>
        <taxon>Synchytrium</taxon>
    </lineage>
</organism>
<dbReference type="Pfam" id="PF07727">
    <property type="entry name" value="RVT_2"/>
    <property type="match status" value="1"/>
</dbReference>
<comment type="caution">
    <text evidence="2">The sequence shown here is derived from an EMBL/GenBank/DDBJ whole genome shotgun (WGS) entry which is preliminary data.</text>
</comment>
<accession>A0A507CIN4</accession>
<gene>
    <name evidence="2" type="ORF">SeLEV6574_g07211</name>
</gene>
<protein>
    <submittedName>
        <fullName evidence="2">DNA-directed DNA polymerase</fullName>
    </submittedName>
</protein>